<comment type="caution">
    <text evidence="1">The sequence shown here is derived from an EMBL/GenBank/DDBJ whole genome shotgun (WGS) entry which is preliminary data.</text>
</comment>
<accession>A0ABQ9KBJ9</accession>
<organism evidence="1 2">
    <name type="scientific">Hevea brasiliensis</name>
    <name type="common">Para rubber tree</name>
    <name type="synonym">Siphonia brasiliensis</name>
    <dbReference type="NCBI Taxonomy" id="3981"/>
    <lineage>
        <taxon>Eukaryota</taxon>
        <taxon>Viridiplantae</taxon>
        <taxon>Streptophyta</taxon>
        <taxon>Embryophyta</taxon>
        <taxon>Tracheophyta</taxon>
        <taxon>Spermatophyta</taxon>
        <taxon>Magnoliopsida</taxon>
        <taxon>eudicotyledons</taxon>
        <taxon>Gunneridae</taxon>
        <taxon>Pentapetalae</taxon>
        <taxon>rosids</taxon>
        <taxon>fabids</taxon>
        <taxon>Malpighiales</taxon>
        <taxon>Euphorbiaceae</taxon>
        <taxon>Crotonoideae</taxon>
        <taxon>Micrandreae</taxon>
        <taxon>Hevea</taxon>
    </lineage>
</organism>
<gene>
    <name evidence="1" type="ORF">P3X46_033528</name>
</gene>
<name>A0ABQ9KBJ9_HEVBR</name>
<reference evidence="1 2" key="1">
    <citation type="journal article" date="2023" name="Plant Biotechnol. J.">
        <title>Chromosome-level wild Hevea brasiliensis genome provides new tools for genomic-assisted breeding and valuable loci to elevate rubber yield.</title>
        <authorList>
            <person name="Cheng H."/>
            <person name="Song X."/>
            <person name="Hu Y."/>
            <person name="Wu T."/>
            <person name="Yang Q."/>
            <person name="An Z."/>
            <person name="Feng S."/>
            <person name="Deng Z."/>
            <person name="Wu W."/>
            <person name="Zeng X."/>
            <person name="Tu M."/>
            <person name="Wang X."/>
            <person name="Huang H."/>
        </authorList>
    </citation>
    <scope>NUCLEOTIDE SEQUENCE [LARGE SCALE GENOMIC DNA]</scope>
    <source>
        <strain evidence="1">MT/VB/25A 57/8</strain>
    </source>
</reference>
<proteinExistence type="predicted"/>
<sequence>MLLQNVNNFILCRVFPKTLTRLVQKWYQRLPYMSRFNTKAIQIENLNHETTCEAMKEGSNNIKFVDSLTKNPALDYEQLIEKAQKCIRLDDERMQNNVKRRKKNGTKFR</sequence>
<dbReference type="Proteomes" id="UP001174677">
    <property type="component" value="Unassembled WGS sequence"/>
</dbReference>
<keyword evidence="2" id="KW-1185">Reference proteome</keyword>
<protein>
    <submittedName>
        <fullName evidence="1">Uncharacterized protein</fullName>
    </submittedName>
</protein>
<dbReference type="EMBL" id="JARPOI010000019">
    <property type="protein sequence ID" value="KAJ9132688.1"/>
    <property type="molecule type" value="Genomic_DNA"/>
</dbReference>
<evidence type="ECO:0000313" key="2">
    <source>
        <dbReference type="Proteomes" id="UP001174677"/>
    </source>
</evidence>
<evidence type="ECO:0000313" key="1">
    <source>
        <dbReference type="EMBL" id="KAJ9132688.1"/>
    </source>
</evidence>